<accession>A0A8J4G638</accession>
<dbReference type="Proteomes" id="UP000722791">
    <property type="component" value="Unassembled WGS sequence"/>
</dbReference>
<dbReference type="InterPro" id="IPR027417">
    <property type="entry name" value="P-loop_NTPase"/>
</dbReference>
<dbReference type="Pfam" id="PF00270">
    <property type="entry name" value="DEAD"/>
    <property type="match status" value="1"/>
</dbReference>
<comment type="similarity">
    <text evidence="5">Belongs to the DEAD box helicase family.</text>
</comment>
<name>A0A8J4G638_9CHLO</name>
<dbReference type="Gene3D" id="3.40.50.300">
    <property type="entry name" value="P-loop containing nucleotide triphosphate hydrolases"/>
    <property type="match status" value="2"/>
</dbReference>
<keyword evidence="5" id="KW-0347">Helicase</keyword>
<dbReference type="GO" id="GO:0005524">
    <property type="term" value="F:ATP binding"/>
    <property type="evidence" value="ECO:0007669"/>
    <property type="project" value="UniProtKB-UniRule"/>
</dbReference>
<dbReference type="GO" id="GO:0016787">
    <property type="term" value="F:hydrolase activity"/>
    <property type="evidence" value="ECO:0007669"/>
    <property type="project" value="UniProtKB-KW"/>
</dbReference>
<dbReference type="CDD" id="cd18787">
    <property type="entry name" value="SF2_C_DEAD"/>
    <property type="match status" value="1"/>
</dbReference>
<feature type="domain" description="Helicase C-terminal" evidence="7">
    <location>
        <begin position="380"/>
        <end position="494"/>
    </location>
</feature>
<dbReference type="GO" id="GO:0003724">
    <property type="term" value="F:RNA helicase activity"/>
    <property type="evidence" value="ECO:0007669"/>
    <property type="project" value="UniProtKB-EC"/>
</dbReference>
<protein>
    <recommendedName>
        <fullName evidence="5">ATP-dependent RNA helicase</fullName>
        <ecNumber evidence="5">3.6.4.13</ecNumber>
    </recommendedName>
</protein>
<evidence type="ECO:0000256" key="3">
    <source>
        <dbReference type="ARBA" id="ARBA00022840"/>
    </source>
</evidence>
<evidence type="ECO:0000259" key="7">
    <source>
        <dbReference type="PROSITE" id="PS51194"/>
    </source>
</evidence>
<comment type="domain">
    <text evidence="5">The Q motif is unique to and characteristic of the DEAD box family of RNA helicases and controls ATP binding and hydrolysis.</text>
</comment>
<dbReference type="EMBL" id="BNCQ01000008">
    <property type="protein sequence ID" value="GIM00716.1"/>
    <property type="molecule type" value="Genomic_DNA"/>
</dbReference>
<dbReference type="InterPro" id="IPR014001">
    <property type="entry name" value="Helicase_ATP-bd"/>
</dbReference>
<dbReference type="SMART" id="SM00490">
    <property type="entry name" value="HELICc"/>
    <property type="match status" value="1"/>
</dbReference>
<dbReference type="GO" id="GO:0003723">
    <property type="term" value="F:RNA binding"/>
    <property type="evidence" value="ECO:0007669"/>
    <property type="project" value="UniProtKB-UniRule"/>
</dbReference>
<dbReference type="EC" id="3.6.4.13" evidence="5"/>
<feature type="domain" description="Helicase ATP-binding" evidence="6">
    <location>
        <begin position="85"/>
        <end position="335"/>
    </location>
</feature>
<keyword evidence="1 5" id="KW-0547">Nucleotide-binding</keyword>
<dbReference type="InterPro" id="IPR001650">
    <property type="entry name" value="Helicase_C-like"/>
</dbReference>
<dbReference type="SUPFAM" id="SSF52540">
    <property type="entry name" value="P-loop containing nucleoside triphosphate hydrolases"/>
    <property type="match status" value="1"/>
</dbReference>
<comment type="catalytic activity">
    <reaction evidence="5">
        <text>ATP + H2O = ADP + phosphate + H(+)</text>
        <dbReference type="Rhea" id="RHEA:13065"/>
        <dbReference type="ChEBI" id="CHEBI:15377"/>
        <dbReference type="ChEBI" id="CHEBI:15378"/>
        <dbReference type="ChEBI" id="CHEBI:30616"/>
        <dbReference type="ChEBI" id="CHEBI:43474"/>
        <dbReference type="ChEBI" id="CHEBI:456216"/>
        <dbReference type="EC" id="3.6.4.13"/>
    </reaction>
</comment>
<comment type="caution">
    <text evidence="8">The sequence shown here is derived from an EMBL/GenBank/DDBJ whole genome shotgun (WGS) entry which is preliminary data.</text>
</comment>
<sequence length="494" mass="52441">MALPQLEVKGNGAVKDLHGLRTSEAHGGAGPVLPWMRIPLTTESGKGVPIQKVLGLDVRLASELQNALGFQELFPVQAAVWQHSAGGLSSAHDLCVAAPTGSGKTLAYALPLVNALTEQLPGRAGLLRALVVLPTRDLAAQVYDVFRPLCDAVELRLALVAARTSEAAEAAELTGKPAATGARGAGGGLTSTAAGTGACRGADVVVATPGRLMAHLSGTPGFSLEHLRFLVVDEIDRLLRQRYQDWLPRVLAQIEPTADRHHHYFLQQQQRRVWPSGSAPGDPACDHFAVRWPAGNPSGVLFFAQPRVVKVVVSATLTRDPAKLQRLALHNPRFVATTAASGDAAAAGGGGGGGISGRYSLPRSLSEYRLLCSAARKPLVLMALLREWAGQSTIVFTSSLDMTHKLFLMLRAVPDMPDAVVEYSSVVPVRERTAGLARFRSGAAKVLVASDAMTRGMDVDCVQNVINYDAPIYAKTYVHRCAGKLLLPLGPREK</sequence>
<dbReference type="PANTHER" id="PTHR24031">
    <property type="entry name" value="RNA HELICASE"/>
    <property type="match status" value="1"/>
</dbReference>
<evidence type="ECO:0000256" key="5">
    <source>
        <dbReference type="RuleBase" id="RU365068"/>
    </source>
</evidence>
<evidence type="ECO:0000256" key="1">
    <source>
        <dbReference type="ARBA" id="ARBA00022741"/>
    </source>
</evidence>
<keyword evidence="2 5" id="KW-0378">Hydrolase</keyword>
<dbReference type="Pfam" id="PF00271">
    <property type="entry name" value="Helicase_C"/>
    <property type="match status" value="1"/>
</dbReference>
<evidence type="ECO:0000256" key="2">
    <source>
        <dbReference type="ARBA" id="ARBA00022801"/>
    </source>
</evidence>
<evidence type="ECO:0000313" key="9">
    <source>
        <dbReference type="Proteomes" id="UP000722791"/>
    </source>
</evidence>
<dbReference type="PROSITE" id="PS51192">
    <property type="entry name" value="HELICASE_ATP_BIND_1"/>
    <property type="match status" value="1"/>
</dbReference>
<comment type="function">
    <text evidence="5">RNA helicase.</text>
</comment>
<evidence type="ECO:0000259" key="6">
    <source>
        <dbReference type="PROSITE" id="PS51192"/>
    </source>
</evidence>
<gene>
    <name evidence="8" type="ORF">Vretimale_5665</name>
</gene>
<dbReference type="SMART" id="SM00487">
    <property type="entry name" value="DEXDc"/>
    <property type="match status" value="1"/>
</dbReference>
<organism evidence="8 9">
    <name type="scientific">Volvox reticuliferus</name>
    <dbReference type="NCBI Taxonomy" id="1737510"/>
    <lineage>
        <taxon>Eukaryota</taxon>
        <taxon>Viridiplantae</taxon>
        <taxon>Chlorophyta</taxon>
        <taxon>core chlorophytes</taxon>
        <taxon>Chlorophyceae</taxon>
        <taxon>CS clade</taxon>
        <taxon>Chlamydomonadales</taxon>
        <taxon>Volvocaceae</taxon>
        <taxon>Volvox</taxon>
    </lineage>
</organism>
<evidence type="ECO:0000256" key="4">
    <source>
        <dbReference type="ARBA" id="ARBA00022884"/>
    </source>
</evidence>
<dbReference type="AlphaFoldDB" id="A0A8J4G638"/>
<reference evidence="8" key="1">
    <citation type="journal article" date="2021" name="Proc. Natl. Acad. Sci. U.S.A.">
        <title>Three genomes in the algal genus Volvox reveal the fate of a haploid sex-determining region after a transition to homothallism.</title>
        <authorList>
            <person name="Yamamoto K."/>
            <person name="Hamaji T."/>
            <person name="Kawai-Toyooka H."/>
            <person name="Matsuzaki R."/>
            <person name="Takahashi F."/>
            <person name="Nishimura Y."/>
            <person name="Kawachi M."/>
            <person name="Noguchi H."/>
            <person name="Minakuchi Y."/>
            <person name="Umen J.G."/>
            <person name="Toyoda A."/>
            <person name="Nozaki H."/>
        </authorList>
    </citation>
    <scope>NUCLEOTIDE SEQUENCE</scope>
    <source>
        <strain evidence="8">NIES-3785</strain>
    </source>
</reference>
<dbReference type="CDD" id="cd17956">
    <property type="entry name" value="DEADc_DDX51"/>
    <property type="match status" value="1"/>
</dbReference>
<proteinExistence type="inferred from homology"/>
<keyword evidence="3 5" id="KW-0067">ATP-binding</keyword>
<evidence type="ECO:0000313" key="8">
    <source>
        <dbReference type="EMBL" id="GIM00716.1"/>
    </source>
</evidence>
<keyword evidence="4 5" id="KW-0694">RNA-binding</keyword>
<dbReference type="PROSITE" id="PS51194">
    <property type="entry name" value="HELICASE_CTER"/>
    <property type="match status" value="1"/>
</dbReference>
<dbReference type="InterPro" id="IPR011545">
    <property type="entry name" value="DEAD/DEAH_box_helicase_dom"/>
</dbReference>